<feature type="domain" description="C2H2-type" evidence="15">
    <location>
        <begin position="462"/>
        <end position="489"/>
    </location>
</feature>
<evidence type="ECO:0000259" key="14">
    <source>
        <dbReference type="PROSITE" id="PS50097"/>
    </source>
</evidence>
<keyword evidence="6 12" id="KW-0863">Zinc-finger</keyword>
<feature type="region of interest" description="Disordered" evidence="13">
    <location>
        <begin position="538"/>
        <end position="569"/>
    </location>
</feature>
<accession>A0AAY4E7S1</accession>
<protein>
    <submittedName>
        <fullName evidence="16">Uncharacterized protein</fullName>
    </submittedName>
</protein>
<feature type="domain" description="C2H2-type" evidence="15">
    <location>
        <begin position="490"/>
        <end position="517"/>
    </location>
</feature>
<dbReference type="InterPro" id="IPR050457">
    <property type="entry name" value="ZnFinger_BTB_dom_contain"/>
</dbReference>
<feature type="domain" description="BTB" evidence="14">
    <location>
        <begin position="50"/>
        <end position="115"/>
    </location>
</feature>
<dbReference type="PROSITE" id="PS50097">
    <property type="entry name" value="BTB"/>
    <property type="match status" value="1"/>
</dbReference>
<evidence type="ECO:0000256" key="5">
    <source>
        <dbReference type="ARBA" id="ARBA00022737"/>
    </source>
</evidence>
<dbReference type="Gene3D" id="3.30.160.60">
    <property type="entry name" value="Classic Zinc Finger"/>
    <property type="match status" value="3"/>
</dbReference>
<evidence type="ECO:0000256" key="6">
    <source>
        <dbReference type="ARBA" id="ARBA00022771"/>
    </source>
</evidence>
<dbReference type="SMART" id="SM00355">
    <property type="entry name" value="ZnF_C2H2"/>
    <property type="match status" value="4"/>
</dbReference>
<evidence type="ECO:0000259" key="15">
    <source>
        <dbReference type="PROSITE" id="PS50157"/>
    </source>
</evidence>
<keyword evidence="4" id="KW-0479">Metal-binding</keyword>
<dbReference type="AlphaFoldDB" id="A0AAY4E7S1"/>
<dbReference type="RefSeq" id="XP_028819177.1">
    <property type="nucleotide sequence ID" value="XM_028963344.1"/>
</dbReference>
<dbReference type="PROSITE" id="PS50157">
    <property type="entry name" value="ZINC_FINGER_C2H2_2"/>
    <property type="match status" value="4"/>
</dbReference>
<evidence type="ECO:0000256" key="9">
    <source>
        <dbReference type="ARBA" id="ARBA00023125"/>
    </source>
</evidence>
<comment type="similarity">
    <text evidence="3">Belongs to the krueppel C2H2-type zinc-finger protein family.</text>
</comment>
<dbReference type="PANTHER" id="PTHR46105">
    <property type="entry name" value="AGAP004733-PA"/>
    <property type="match status" value="1"/>
</dbReference>
<dbReference type="Ensembl" id="ENSDCDT00010064217.1">
    <property type="protein sequence ID" value="ENSDCDP00010053708.1"/>
    <property type="gene ID" value="ENSDCDG00010031140.1"/>
</dbReference>
<keyword evidence="7" id="KW-0862">Zinc</keyword>
<evidence type="ECO:0000313" key="16">
    <source>
        <dbReference type="Ensembl" id="ENSDCDP00010053708.1"/>
    </source>
</evidence>
<evidence type="ECO:0000256" key="2">
    <source>
        <dbReference type="ARBA" id="ARBA00004123"/>
    </source>
</evidence>
<dbReference type="FunFam" id="3.30.160.60:FF:000761">
    <property type="entry name" value="Zinc finger protein 449"/>
    <property type="match status" value="1"/>
</dbReference>
<feature type="domain" description="C2H2-type" evidence="15">
    <location>
        <begin position="436"/>
        <end position="459"/>
    </location>
</feature>
<evidence type="ECO:0000256" key="3">
    <source>
        <dbReference type="ARBA" id="ARBA00006991"/>
    </source>
</evidence>
<evidence type="ECO:0000256" key="7">
    <source>
        <dbReference type="ARBA" id="ARBA00022833"/>
    </source>
</evidence>
<dbReference type="GO" id="GO:0008270">
    <property type="term" value="F:zinc ion binding"/>
    <property type="evidence" value="ECO:0007669"/>
    <property type="project" value="UniProtKB-KW"/>
</dbReference>
<dbReference type="Proteomes" id="UP000694580">
    <property type="component" value="Chromosome 20"/>
</dbReference>
<dbReference type="SUPFAM" id="SSF57667">
    <property type="entry name" value="beta-beta-alpha zinc fingers"/>
    <property type="match status" value="3"/>
</dbReference>
<reference evidence="16" key="3">
    <citation type="submission" date="2025-09" db="UniProtKB">
        <authorList>
            <consortium name="Ensembl"/>
        </authorList>
    </citation>
    <scope>IDENTIFICATION</scope>
</reference>
<feature type="region of interest" description="Disordered" evidence="13">
    <location>
        <begin position="167"/>
        <end position="235"/>
    </location>
</feature>
<dbReference type="PROSITE" id="PS00028">
    <property type="entry name" value="ZINC_FINGER_C2H2_1"/>
    <property type="match status" value="3"/>
</dbReference>
<reference evidence="16 17" key="1">
    <citation type="submission" date="2020-06" db="EMBL/GenBank/DDBJ databases">
        <authorList>
            <consortium name="Wellcome Sanger Institute Data Sharing"/>
        </authorList>
    </citation>
    <scope>NUCLEOTIDE SEQUENCE [LARGE SCALE GENOMIC DNA]</scope>
</reference>
<keyword evidence="9" id="KW-0238">DNA-binding</keyword>
<proteinExistence type="inferred from homology"/>
<organism evidence="16 17">
    <name type="scientific">Denticeps clupeoides</name>
    <name type="common">denticle herring</name>
    <dbReference type="NCBI Taxonomy" id="299321"/>
    <lineage>
        <taxon>Eukaryota</taxon>
        <taxon>Metazoa</taxon>
        <taxon>Chordata</taxon>
        <taxon>Craniata</taxon>
        <taxon>Vertebrata</taxon>
        <taxon>Euteleostomi</taxon>
        <taxon>Actinopterygii</taxon>
        <taxon>Neopterygii</taxon>
        <taxon>Teleostei</taxon>
        <taxon>Clupei</taxon>
        <taxon>Clupeiformes</taxon>
        <taxon>Denticipitoidei</taxon>
        <taxon>Denticipitidae</taxon>
        <taxon>Denticeps</taxon>
    </lineage>
</organism>
<feature type="compositionally biased region" description="Gly residues" evidence="13">
    <location>
        <begin position="558"/>
        <end position="569"/>
    </location>
</feature>
<evidence type="ECO:0000256" key="1">
    <source>
        <dbReference type="ARBA" id="ARBA00003767"/>
    </source>
</evidence>
<evidence type="ECO:0000256" key="11">
    <source>
        <dbReference type="ARBA" id="ARBA00023242"/>
    </source>
</evidence>
<keyword evidence="17" id="KW-1185">Reference proteome</keyword>
<evidence type="ECO:0000256" key="12">
    <source>
        <dbReference type="PROSITE-ProRule" id="PRU00042"/>
    </source>
</evidence>
<comment type="function">
    <text evidence="1">May be involved in transcriptional regulation.</text>
</comment>
<dbReference type="GO" id="GO:0000978">
    <property type="term" value="F:RNA polymerase II cis-regulatory region sequence-specific DNA binding"/>
    <property type="evidence" value="ECO:0007669"/>
    <property type="project" value="TreeGrafter"/>
</dbReference>
<evidence type="ECO:0000256" key="8">
    <source>
        <dbReference type="ARBA" id="ARBA00023015"/>
    </source>
</evidence>
<keyword evidence="10" id="KW-0804">Transcription</keyword>
<evidence type="ECO:0000313" key="17">
    <source>
        <dbReference type="Proteomes" id="UP000694580"/>
    </source>
</evidence>
<keyword evidence="8" id="KW-0805">Transcription regulation</keyword>
<dbReference type="PANTHER" id="PTHR46105:SF29">
    <property type="entry name" value="ZINC FINGER AND BTB DOMAIN CONTAINING 12"/>
    <property type="match status" value="1"/>
</dbReference>
<dbReference type="SUPFAM" id="SSF54695">
    <property type="entry name" value="POZ domain"/>
    <property type="match status" value="1"/>
</dbReference>
<evidence type="ECO:0000256" key="4">
    <source>
        <dbReference type="ARBA" id="ARBA00022723"/>
    </source>
</evidence>
<dbReference type="GeneTree" id="ENSGT00940000162418"/>
<evidence type="ECO:0000256" key="10">
    <source>
        <dbReference type="ARBA" id="ARBA00023163"/>
    </source>
</evidence>
<dbReference type="GeneID" id="114769926"/>
<keyword evidence="11" id="KW-0539">Nucleus</keyword>
<feature type="compositionally biased region" description="Low complexity" evidence="13">
    <location>
        <begin position="174"/>
        <end position="187"/>
    </location>
</feature>
<feature type="domain" description="C2H2-type" evidence="15">
    <location>
        <begin position="518"/>
        <end position="546"/>
    </location>
</feature>
<dbReference type="InterPro" id="IPR036236">
    <property type="entry name" value="Znf_C2H2_sf"/>
</dbReference>
<comment type="subcellular location">
    <subcellularLocation>
        <location evidence="2">Nucleus</location>
    </subcellularLocation>
</comment>
<dbReference type="Gene3D" id="3.30.710.10">
    <property type="entry name" value="Potassium Channel Kv1.1, Chain A"/>
    <property type="match status" value="1"/>
</dbReference>
<gene>
    <name evidence="16" type="primary">LOC114769926</name>
</gene>
<evidence type="ECO:0000256" key="13">
    <source>
        <dbReference type="SAM" id="MobiDB-lite"/>
    </source>
</evidence>
<dbReference type="GO" id="GO:0000981">
    <property type="term" value="F:DNA-binding transcription factor activity, RNA polymerase II-specific"/>
    <property type="evidence" value="ECO:0007669"/>
    <property type="project" value="TreeGrafter"/>
</dbReference>
<reference evidence="16" key="2">
    <citation type="submission" date="2025-08" db="UniProtKB">
        <authorList>
            <consortium name="Ensembl"/>
        </authorList>
    </citation>
    <scope>IDENTIFICATION</scope>
</reference>
<keyword evidence="5" id="KW-0677">Repeat</keyword>
<dbReference type="InterPro" id="IPR013087">
    <property type="entry name" value="Znf_C2H2_type"/>
</dbReference>
<dbReference type="SMART" id="SM00225">
    <property type="entry name" value="BTB"/>
    <property type="match status" value="1"/>
</dbReference>
<feature type="compositionally biased region" description="Polar residues" evidence="13">
    <location>
        <begin position="199"/>
        <end position="212"/>
    </location>
</feature>
<dbReference type="Pfam" id="PF00096">
    <property type="entry name" value="zf-C2H2"/>
    <property type="match status" value="3"/>
</dbReference>
<dbReference type="Pfam" id="PF00651">
    <property type="entry name" value="BTB"/>
    <property type="match status" value="1"/>
</dbReference>
<dbReference type="InterPro" id="IPR000210">
    <property type="entry name" value="BTB/POZ_dom"/>
</dbReference>
<dbReference type="InterPro" id="IPR011333">
    <property type="entry name" value="SKP1/BTB/POZ_sf"/>
</dbReference>
<sequence length="569" mass="62569">MDTIFFFTKPFAFKRSPRVQQMEVVCFQLPGHGDAALKNMNSLRSHQHFCDVTIVASGKQMFRGHKVVLAACSPFLRDQFLLSPSSELQVSVLHSSNVVCKLLQSCYTGTLQFSSREIVNYLTAASYLQMEHVVERCRGALSMYLQPKNPSPSESVKMDDLLSVPVMVSDSDHGSSSSSPQHDGLSPRPESPAAVSHALGSNHTSTPHQSALSLPEMKARQSGSSIEQEEDEDRGEYEAYKLCLKEHEQGAEPGHTQEEEQGEASIVLEDRCQETDMPIEDGTVETISRIGGFEREGLRWRRRLHEPRVSRGRGFKLRRRGSFRERRPLGVSYQEAWRFPTHAEIMSSLAVDFGSAYLAAQSHLDSPPRMEYTVGEGQEEIVGEEPSSEDVTARYGLDDSSIEGGMGVVAVPADEEGGADDSVAVVGSTSCASGPVACDHCGLAFPSAQSLVLHMRGAHFPYVCPCCGKQFTHASNLNRHMSVHRGAKAHRCPLCHKTFTQKATLCDHMNLHSGERPHRCAYCHVRFAHKPALRRHLKEQHGKTTAQNCLEAQRESEAGGGGDRGGGGI</sequence>
<name>A0AAY4E7S1_9TELE</name>